<accession>D9PGY9</accession>
<dbReference type="InterPro" id="IPR036291">
    <property type="entry name" value="NAD(P)-bd_dom_sf"/>
</dbReference>
<dbReference type="Gene3D" id="3.40.50.720">
    <property type="entry name" value="NAD(P)-binding Rossmann-like Domain"/>
    <property type="match status" value="1"/>
</dbReference>
<gene>
    <name evidence="1" type="ORF">LDC_0786</name>
</gene>
<proteinExistence type="predicted"/>
<name>D9PGY9_9ZZZZ</name>
<evidence type="ECO:0000313" key="1">
    <source>
        <dbReference type="EMBL" id="EFK97175.1"/>
    </source>
</evidence>
<reference evidence="1" key="2">
    <citation type="journal article" date="2011" name="Microb. Ecol.">
        <title>Taxonomic and Functional Metagenomic Profiling of the Microbial Community in the Anoxic Sediment of a Sub-saline Shallow Lake (Laguna de Carrizo, Central Spain).</title>
        <authorList>
            <person name="Ferrer M."/>
            <person name="Guazzaroni M.E."/>
            <person name="Richter M."/>
            <person name="Garcia-Salamanca A."/>
            <person name="Yarza P."/>
            <person name="Suarez-Suarez A."/>
            <person name="Solano J."/>
            <person name="Alcaide M."/>
            <person name="van Dillewijn P."/>
            <person name="Molina-Henares M.A."/>
            <person name="Lopez-Cortes N."/>
            <person name="Al-Ramahi Y."/>
            <person name="Guerrero C."/>
            <person name="Acosta A."/>
            <person name="de Eugenio L.I."/>
            <person name="Martinez V."/>
            <person name="Marques S."/>
            <person name="Rojo F."/>
            <person name="Santero E."/>
            <person name="Genilloud O."/>
            <person name="Perez-Perez J."/>
            <person name="Rossello-Mora R."/>
            <person name="Ramos J.L."/>
        </authorList>
    </citation>
    <scope>NUCLEOTIDE SEQUENCE</scope>
</reference>
<sequence>GESYIAGHRNLCYAELLAVIAEVLGVPPPRRRLPRAVVLLAGLGGSAFGRLTGRTPALSYPMARISCDGHYYSPAKAVRELGLPQTPVHQAIEDALQWFRANGYLSPRAERG</sequence>
<organism evidence="1">
    <name type="scientific">sediment metagenome</name>
    <dbReference type="NCBI Taxonomy" id="749907"/>
    <lineage>
        <taxon>unclassified sequences</taxon>
        <taxon>metagenomes</taxon>
        <taxon>ecological metagenomes</taxon>
    </lineage>
</organism>
<dbReference type="AlphaFoldDB" id="D9PGY9"/>
<protein>
    <submittedName>
        <fullName evidence="1">NAD-dependent epimerase/dehydratase</fullName>
    </submittedName>
</protein>
<comment type="caution">
    <text evidence="1">The sequence shown here is derived from an EMBL/GenBank/DDBJ whole genome shotgun (WGS) entry which is preliminary data.</text>
</comment>
<dbReference type="SUPFAM" id="SSF51735">
    <property type="entry name" value="NAD(P)-binding Rossmann-fold domains"/>
    <property type="match status" value="1"/>
</dbReference>
<feature type="non-terminal residue" evidence="1">
    <location>
        <position position="1"/>
    </location>
</feature>
<reference evidence="1" key="1">
    <citation type="submission" date="2010-07" db="EMBL/GenBank/DDBJ databases">
        <authorList>
            <consortium name="CONSOLIDER consortium CSD2007-00005"/>
            <person name="Guazzaroni M.-E."/>
            <person name="Richter M."/>
            <person name="Garcia-Salamanca A."/>
            <person name="Yarza P."/>
            <person name="Ferrer M."/>
        </authorList>
    </citation>
    <scope>NUCLEOTIDE SEQUENCE</scope>
</reference>
<dbReference type="EMBL" id="ADZX01000334">
    <property type="protein sequence ID" value="EFK97175.1"/>
    <property type="molecule type" value="Genomic_DNA"/>
</dbReference>